<feature type="domain" description="SLH" evidence="4">
    <location>
        <begin position="158"/>
        <end position="222"/>
    </location>
</feature>
<dbReference type="InterPro" id="IPR007049">
    <property type="entry name" value="Carb-sel_porin_OprB"/>
</dbReference>
<dbReference type="InterPro" id="IPR047684">
    <property type="entry name" value="Por_som-like"/>
</dbReference>
<dbReference type="InterPro" id="IPR001119">
    <property type="entry name" value="SLH_dom"/>
</dbReference>
<dbReference type="EMBL" id="QMEB01000001">
    <property type="protein sequence ID" value="NMG17938.1"/>
    <property type="molecule type" value="Genomic_DNA"/>
</dbReference>
<dbReference type="PANTHER" id="PTHR43308:SF1">
    <property type="entry name" value="OUTER MEMBRANE PROTEIN ALPHA"/>
    <property type="match status" value="1"/>
</dbReference>
<evidence type="ECO:0000259" key="4">
    <source>
        <dbReference type="PROSITE" id="PS51272"/>
    </source>
</evidence>
<dbReference type="NCBIfam" id="NF033921">
    <property type="entry name" value="por_somb"/>
    <property type="match status" value="1"/>
</dbReference>
<dbReference type="Gene3D" id="2.40.160.180">
    <property type="entry name" value="Carbohydrate-selective porin OprB"/>
    <property type="match status" value="1"/>
</dbReference>
<proteinExistence type="inferred from homology"/>
<dbReference type="Proteomes" id="UP000718564">
    <property type="component" value="Unassembled WGS sequence"/>
</dbReference>
<comment type="similarity">
    <text evidence="1 2">Belongs to the OprB family.</text>
</comment>
<evidence type="ECO:0000313" key="5">
    <source>
        <dbReference type="EMBL" id="NMG17938.1"/>
    </source>
</evidence>
<reference evidence="5 6" key="1">
    <citation type="submission" date="2018-06" db="EMBL/GenBank/DDBJ databases">
        <title>Comparative genomics of Brasilonema spp. strains.</title>
        <authorList>
            <person name="Alvarenga D.O."/>
            <person name="Fiore M.F."/>
            <person name="Varani A.M."/>
        </authorList>
    </citation>
    <scope>NUCLEOTIDE SEQUENCE [LARGE SCALE GENOMIC DNA]</scope>
    <source>
        <strain evidence="5 6">SPC951</strain>
    </source>
</reference>
<keyword evidence="6" id="KW-1185">Reference proteome</keyword>
<evidence type="ECO:0000256" key="3">
    <source>
        <dbReference type="SAM" id="MobiDB-lite"/>
    </source>
</evidence>
<protein>
    <submittedName>
        <fullName evidence="5">S-layer protein</fullName>
    </submittedName>
</protein>
<dbReference type="Pfam" id="PF00395">
    <property type="entry name" value="SLH"/>
    <property type="match status" value="1"/>
</dbReference>
<dbReference type="InterPro" id="IPR051465">
    <property type="entry name" value="Cell_Envelope_Struct_Comp"/>
</dbReference>
<dbReference type="Pfam" id="PF04966">
    <property type="entry name" value="OprB"/>
    <property type="match status" value="1"/>
</dbReference>
<organism evidence="5 6">
    <name type="scientific">Brasilonema bromeliae SPC951</name>
    <dbReference type="NCBI Taxonomy" id="385972"/>
    <lineage>
        <taxon>Bacteria</taxon>
        <taxon>Bacillati</taxon>
        <taxon>Cyanobacteriota</taxon>
        <taxon>Cyanophyceae</taxon>
        <taxon>Nostocales</taxon>
        <taxon>Scytonemataceae</taxon>
        <taxon>Brasilonema</taxon>
        <taxon>Bromeliae group (in: Brasilonema)</taxon>
    </lineage>
</organism>
<dbReference type="PROSITE" id="PS51272">
    <property type="entry name" value="SLH"/>
    <property type="match status" value="1"/>
</dbReference>
<feature type="region of interest" description="Disordered" evidence="3">
    <location>
        <begin position="100"/>
        <end position="149"/>
    </location>
</feature>
<sequence length="653" mass="70374">MSKFRWNSRWILFLVSLLDMQIILVLNPAKSWADTPEYSSSTDSSISSAVRSTAIVPRGSAQRANAPEQYKASVLQSSNSVMDRFTLISQVPSSVPSLSPISVPLHPSPGDAGVTPKTSVSELSDGKRSPTPVPANPTLKNDSSKLPNRDATIGQVNSVSQLSDVKPTDWAFAALQSLVERYGVIAGYPDQTFRGNRAMSRYEFAAGLNAALNRITELLAAGTSDLVRKEDLVTLQTLQNQFGAELAQLRGRVDALEVQNANLEQRQFSTTTKLVGEVETVIGGVLTGNNVVTKRPAPHVITFQDRVRLILNTSFSGTDQLRMTLQAGNIASLGGTRTGIFGTTDGRTSDNASPVYPNNDVYISGLRYQFKPFKSTQVNIFSQSDGAFEIGLSGPINPYFEGSAANAISRFARRNMVYDYGDTGPGIAILQQFGKQWQLGLAYTAINGDNPTPNNGLFSGRYVALGQLSYSTPSQDFRVALTYANTYSPPNTIGQTGTNFGPVIGSNLANSTVAGRGTVGNLYGIQALYKISPKFALNGWVGYSAHRYLGVGDGQVWDWAVGLAFPDLFQKGSLGGLFVGMEPKLTALSKNVDLGAGLGQVDKDTSLHVEAFYQYQLNDYIAITPGFIWITAPNSDADNPGSVVGWLRTTFKF</sequence>
<feature type="compositionally biased region" description="Low complexity" evidence="3">
    <location>
        <begin position="100"/>
        <end position="109"/>
    </location>
</feature>
<evidence type="ECO:0000256" key="1">
    <source>
        <dbReference type="ARBA" id="ARBA00008769"/>
    </source>
</evidence>
<evidence type="ECO:0000313" key="6">
    <source>
        <dbReference type="Proteomes" id="UP000718564"/>
    </source>
</evidence>
<dbReference type="PANTHER" id="PTHR43308">
    <property type="entry name" value="OUTER MEMBRANE PROTEIN ALPHA-RELATED"/>
    <property type="match status" value="1"/>
</dbReference>
<dbReference type="RefSeq" id="WP_169153234.1">
    <property type="nucleotide sequence ID" value="NZ_CAWPJE010000193.1"/>
</dbReference>
<evidence type="ECO:0000256" key="2">
    <source>
        <dbReference type="RuleBase" id="RU363072"/>
    </source>
</evidence>
<gene>
    <name evidence="5" type="ORF">DP116_00150</name>
</gene>
<dbReference type="InterPro" id="IPR038673">
    <property type="entry name" value="OprB_sf"/>
</dbReference>
<accession>A0ABX1P0U5</accession>
<name>A0ABX1P0U5_9CYAN</name>
<comment type="caution">
    <text evidence="5">The sequence shown here is derived from an EMBL/GenBank/DDBJ whole genome shotgun (WGS) entry which is preliminary data.</text>
</comment>